<dbReference type="InterPro" id="IPR047265">
    <property type="entry name" value="PIF1-like_bHLH"/>
</dbReference>
<accession>A0A5P1ESI2</accession>
<sequence length="545" mass="58409">MPLSEFHRAASRNLHSTRSLMTADVSSSVPDDEFVELLWENGQIVMQGQSSKPKTSSHPKVEDWDHRDPTIQKLSHPEEFDSVASEASLAVPCSDIGSYAQDDDDDGVAPWITNPMEDPFSSEFFSEFVGINPNPPSIERSDGHSSRALREGSGLSKIGGNQSQGSVLNNAMSRMSGFGADDDHFRKQGSASASKPSGASNGVGVMNFANFSRPASLARANSESLHRLKTNEKVSLASASTNPTESTLIQSSGARGNLALDLQSKVNNHNYASLVANKGSISSDHRIDHQRSRFAASIPVAEKGPEAAVASSMCSGSSAGAASSDQKHGAKRKDREGEELGYHSEDVDDDGSKKPVTGRGGSSTKRTRAAEVHNLSERRRRDRINEKMRALQELIPNCNKVDKASMLDEAIEYLKTLQLQVQMMSMGNGLCMPPMMLPSGMQHIGAHPMAHFLPMGAGMGMGMGMSYGMGMLDMNGSPNFPVIPVPSMHASQFSYSLIPGTSGFQMPGSTGVQLFGIPGHGQGILPVQESNTEATMDQPRTGREN</sequence>
<evidence type="ECO:0000313" key="9">
    <source>
        <dbReference type="Proteomes" id="UP000243459"/>
    </source>
</evidence>
<dbReference type="PROSITE" id="PS50888">
    <property type="entry name" value="BHLH"/>
    <property type="match status" value="1"/>
</dbReference>
<dbReference type="OMA" id="EMNNNTC"/>
<name>A0A5P1ESI2_ASPOF</name>
<evidence type="ECO:0000256" key="1">
    <source>
        <dbReference type="ARBA" id="ARBA00004123"/>
    </source>
</evidence>
<feature type="region of interest" description="Disordered" evidence="6">
    <location>
        <begin position="523"/>
        <end position="545"/>
    </location>
</feature>
<evidence type="ECO:0000259" key="7">
    <source>
        <dbReference type="PROSITE" id="PS50888"/>
    </source>
</evidence>
<dbReference type="InterPro" id="IPR044273">
    <property type="entry name" value="PIF3-like"/>
</dbReference>
<keyword evidence="4" id="KW-0804">Transcription</keyword>
<dbReference type="GO" id="GO:0005634">
    <property type="term" value="C:nucleus"/>
    <property type="evidence" value="ECO:0007669"/>
    <property type="project" value="UniProtKB-SubCell"/>
</dbReference>
<dbReference type="OrthoDB" id="690068at2759"/>
<evidence type="ECO:0000313" key="8">
    <source>
        <dbReference type="EMBL" id="ONK67669.1"/>
    </source>
</evidence>
<dbReference type="PANTHER" id="PTHR46807:SF1">
    <property type="entry name" value="TRANSCRIPTION FACTOR PIF3"/>
    <property type="match status" value="1"/>
</dbReference>
<dbReference type="InterPro" id="IPR036638">
    <property type="entry name" value="HLH_DNA-bd_sf"/>
</dbReference>
<dbReference type="Gene3D" id="4.10.280.10">
    <property type="entry name" value="Helix-loop-helix DNA-binding domain"/>
    <property type="match status" value="1"/>
</dbReference>
<dbReference type="InterPro" id="IPR011598">
    <property type="entry name" value="bHLH_dom"/>
</dbReference>
<dbReference type="CDD" id="cd11445">
    <property type="entry name" value="bHLH_AtPIF_like"/>
    <property type="match status" value="1"/>
</dbReference>
<feature type="region of interest" description="Disordered" evidence="6">
    <location>
        <begin position="134"/>
        <end position="199"/>
    </location>
</feature>
<gene>
    <name evidence="8" type="ORF">A4U43_C05F2510</name>
</gene>
<evidence type="ECO:0000256" key="4">
    <source>
        <dbReference type="ARBA" id="ARBA00023163"/>
    </source>
</evidence>
<evidence type="ECO:0000256" key="5">
    <source>
        <dbReference type="ARBA" id="ARBA00023242"/>
    </source>
</evidence>
<protein>
    <recommendedName>
        <fullName evidence="7">BHLH domain-containing protein</fullName>
    </recommendedName>
</protein>
<feature type="domain" description="BHLH" evidence="7">
    <location>
        <begin position="368"/>
        <end position="417"/>
    </location>
</feature>
<dbReference type="GO" id="GO:0003700">
    <property type="term" value="F:DNA-binding transcription factor activity"/>
    <property type="evidence" value="ECO:0007669"/>
    <property type="project" value="InterPro"/>
</dbReference>
<dbReference type="Gramene" id="ONK67669">
    <property type="protein sequence ID" value="ONK67669"/>
    <property type="gene ID" value="A4U43_C05F2510"/>
</dbReference>
<feature type="compositionally biased region" description="Polar residues" evidence="6">
    <location>
        <begin position="46"/>
        <end position="58"/>
    </location>
</feature>
<feature type="compositionally biased region" description="Basic and acidic residues" evidence="6">
    <location>
        <begin position="139"/>
        <end position="150"/>
    </location>
</feature>
<keyword evidence="3" id="KW-0805">Transcription regulation</keyword>
<dbReference type="Pfam" id="PF00010">
    <property type="entry name" value="HLH"/>
    <property type="match status" value="1"/>
</dbReference>
<evidence type="ECO:0000256" key="6">
    <source>
        <dbReference type="SAM" id="MobiDB-lite"/>
    </source>
</evidence>
<feature type="compositionally biased region" description="Basic and acidic residues" evidence="6">
    <location>
        <begin position="325"/>
        <end position="353"/>
    </location>
</feature>
<comment type="subcellular location">
    <subcellularLocation>
        <location evidence="1">Nucleus</location>
    </subcellularLocation>
</comment>
<feature type="compositionally biased region" description="Low complexity" evidence="6">
    <location>
        <begin position="189"/>
        <end position="199"/>
    </location>
</feature>
<dbReference type="AlphaFoldDB" id="A0A5P1ESI2"/>
<dbReference type="GO" id="GO:0046983">
    <property type="term" value="F:protein dimerization activity"/>
    <property type="evidence" value="ECO:0007669"/>
    <property type="project" value="InterPro"/>
</dbReference>
<keyword evidence="5" id="KW-0539">Nucleus</keyword>
<dbReference type="PANTHER" id="PTHR46807">
    <property type="entry name" value="TRANSCRIPTION FACTOR PIF3"/>
    <property type="match status" value="1"/>
</dbReference>
<feature type="compositionally biased region" description="Basic and acidic residues" evidence="6">
    <location>
        <begin position="368"/>
        <end position="383"/>
    </location>
</feature>
<dbReference type="Proteomes" id="UP000243459">
    <property type="component" value="Chromosome 5"/>
</dbReference>
<dbReference type="EMBL" id="CM007385">
    <property type="protein sequence ID" value="ONK67669.1"/>
    <property type="molecule type" value="Genomic_DNA"/>
</dbReference>
<proteinExistence type="inferred from homology"/>
<dbReference type="SMART" id="SM00353">
    <property type="entry name" value="HLH"/>
    <property type="match status" value="1"/>
</dbReference>
<keyword evidence="9" id="KW-1185">Reference proteome</keyword>
<evidence type="ECO:0000256" key="3">
    <source>
        <dbReference type="ARBA" id="ARBA00023015"/>
    </source>
</evidence>
<dbReference type="SUPFAM" id="SSF47459">
    <property type="entry name" value="HLH, helix-loop-helix DNA-binding domain"/>
    <property type="match status" value="1"/>
</dbReference>
<reference evidence="9" key="1">
    <citation type="journal article" date="2017" name="Nat. Commun.">
        <title>The asparagus genome sheds light on the origin and evolution of a young Y chromosome.</title>
        <authorList>
            <person name="Harkess A."/>
            <person name="Zhou J."/>
            <person name="Xu C."/>
            <person name="Bowers J.E."/>
            <person name="Van der Hulst R."/>
            <person name="Ayyampalayam S."/>
            <person name="Mercati F."/>
            <person name="Riccardi P."/>
            <person name="McKain M.R."/>
            <person name="Kakrana A."/>
            <person name="Tang H."/>
            <person name="Ray J."/>
            <person name="Groenendijk J."/>
            <person name="Arikit S."/>
            <person name="Mathioni S.M."/>
            <person name="Nakano M."/>
            <person name="Shan H."/>
            <person name="Telgmann-Rauber A."/>
            <person name="Kanno A."/>
            <person name="Yue Z."/>
            <person name="Chen H."/>
            <person name="Li W."/>
            <person name="Chen Y."/>
            <person name="Xu X."/>
            <person name="Zhang Y."/>
            <person name="Luo S."/>
            <person name="Chen H."/>
            <person name="Gao J."/>
            <person name="Mao Z."/>
            <person name="Pires J.C."/>
            <person name="Luo M."/>
            <person name="Kudrna D."/>
            <person name="Wing R.A."/>
            <person name="Meyers B.C."/>
            <person name="Yi K."/>
            <person name="Kong H."/>
            <person name="Lavrijsen P."/>
            <person name="Sunseri F."/>
            <person name="Falavigna A."/>
            <person name="Ye Y."/>
            <person name="Leebens-Mack J.H."/>
            <person name="Chen G."/>
        </authorList>
    </citation>
    <scope>NUCLEOTIDE SEQUENCE [LARGE SCALE GENOMIC DNA]</scope>
    <source>
        <strain evidence="9">cv. DH0086</strain>
    </source>
</reference>
<feature type="compositionally biased region" description="Low complexity" evidence="6">
    <location>
        <begin position="309"/>
        <end position="324"/>
    </location>
</feature>
<organism evidence="8 9">
    <name type="scientific">Asparagus officinalis</name>
    <name type="common">Garden asparagus</name>
    <dbReference type="NCBI Taxonomy" id="4686"/>
    <lineage>
        <taxon>Eukaryota</taxon>
        <taxon>Viridiplantae</taxon>
        <taxon>Streptophyta</taxon>
        <taxon>Embryophyta</taxon>
        <taxon>Tracheophyta</taxon>
        <taxon>Spermatophyta</taxon>
        <taxon>Magnoliopsida</taxon>
        <taxon>Liliopsida</taxon>
        <taxon>Asparagales</taxon>
        <taxon>Asparagaceae</taxon>
        <taxon>Asparagoideae</taxon>
        <taxon>Asparagus</taxon>
    </lineage>
</organism>
<dbReference type="FunFam" id="4.10.280.10:FF:000004">
    <property type="entry name" value="Basic helix-loop-helix transcription factor"/>
    <property type="match status" value="1"/>
</dbReference>
<feature type="region of interest" description="Disordered" evidence="6">
    <location>
        <begin position="46"/>
        <end position="65"/>
    </location>
</feature>
<feature type="region of interest" description="Disordered" evidence="6">
    <location>
        <begin position="309"/>
        <end position="383"/>
    </location>
</feature>
<feature type="compositionally biased region" description="Polar residues" evidence="6">
    <location>
        <begin position="159"/>
        <end position="173"/>
    </location>
</feature>
<comment type="similarity">
    <text evidence="2">Belongs to the bHLH protein family.</text>
</comment>
<evidence type="ECO:0000256" key="2">
    <source>
        <dbReference type="ARBA" id="ARBA00005510"/>
    </source>
</evidence>